<protein>
    <submittedName>
        <fullName evidence="1">Uncharacterized protein</fullName>
    </submittedName>
</protein>
<accession>A0ABS6Z3L1</accession>
<evidence type="ECO:0000313" key="1">
    <source>
        <dbReference type="EMBL" id="MBW5482161.1"/>
    </source>
</evidence>
<dbReference type="Proteomes" id="UP000812013">
    <property type="component" value="Unassembled WGS sequence"/>
</dbReference>
<dbReference type="RefSeq" id="WP_219666087.1">
    <property type="nucleotide sequence ID" value="NZ_WTFF01000047.1"/>
</dbReference>
<sequence length="86" mass="8767">MSEIVVVFELGKPVAGAGGAEPSVVRVHAAPAAPGQATVAGPRTYCGKDTFAMAPAPWRPSDHPGPAWYPEDHAQLVCPACADAMG</sequence>
<proteinExistence type="predicted"/>
<dbReference type="EMBL" id="WTFF01000047">
    <property type="protein sequence ID" value="MBW5482161.1"/>
    <property type="molecule type" value="Genomic_DNA"/>
</dbReference>
<organism evidence="1 2">
    <name type="scientific">Streptomyces bambusae</name>
    <dbReference type="NCBI Taxonomy" id="1550616"/>
    <lineage>
        <taxon>Bacteria</taxon>
        <taxon>Bacillati</taxon>
        <taxon>Actinomycetota</taxon>
        <taxon>Actinomycetes</taxon>
        <taxon>Kitasatosporales</taxon>
        <taxon>Streptomycetaceae</taxon>
        <taxon>Streptomyces</taxon>
    </lineage>
</organism>
<comment type="caution">
    <text evidence="1">The sequence shown here is derived from an EMBL/GenBank/DDBJ whole genome shotgun (WGS) entry which is preliminary data.</text>
</comment>
<keyword evidence="2" id="KW-1185">Reference proteome</keyword>
<reference evidence="1 2" key="1">
    <citation type="submission" date="2019-12" db="EMBL/GenBank/DDBJ databases">
        <title>Genome sequence of Streptomyces bambusae.</title>
        <authorList>
            <person name="Bansal K."/>
            <person name="Choksket S."/>
            <person name="Korpole S."/>
            <person name="Patil P.B."/>
        </authorList>
    </citation>
    <scope>NUCLEOTIDE SEQUENCE [LARGE SCALE GENOMIC DNA]</scope>
    <source>
        <strain evidence="1 2">SK60</strain>
    </source>
</reference>
<gene>
    <name evidence="1" type="ORF">GPJ59_09765</name>
</gene>
<evidence type="ECO:0000313" key="2">
    <source>
        <dbReference type="Proteomes" id="UP000812013"/>
    </source>
</evidence>
<name>A0ABS6Z3L1_9ACTN</name>